<keyword evidence="1" id="KW-1133">Transmembrane helix</keyword>
<dbReference type="InterPro" id="IPR011249">
    <property type="entry name" value="Metalloenz_LuxS/M16"/>
</dbReference>
<dbReference type="Pfam" id="PF00675">
    <property type="entry name" value="Peptidase_M16"/>
    <property type="match status" value="1"/>
</dbReference>
<evidence type="ECO:0000256" key="1">
    <source>
        <dbReference type="SAM" id="Phobius"/>
    </source>
</evidence>
<evidence type="ECO:0008006" key="6">
    <source>
        <dbReference type="Google" id="ProtNLM"/>
    </source>
</evidence>
<feature type="transmembrane region" description="Helical" evidence="1">
    <location>
        <begin position="12"/>
        <end position="33"/>
    </location>
</feature>
<dbReference type="SUPFAM" id="SSF63411">
    <property type="entry name" value="LuxS/MPP-like metallohydrolase"/>
    <property type="match status" value="2"/>
</dbReference>
<dbReference type="InterPro" id="IPR050361">
    <property type="entry name" value="MPP/UQCRC_Complex"/>
</dbReference>
<sequence>MRGWHEEREAGRLIGSWMCGLLILPAIFSLLFVSPGGAQELGRFVLDNGLVVIVESSAESKTEAFELFIRVGVADEPPEANGITNLVQHVLLKSTETRDATAIANAIEDVGGVLDAEAETDVARVSCLVTADVYQIGLEILADVVARPTFPEEEIEKEKAAIVAEIGAQEDQSFSFAYHRLRRAMYGGHPYGRSPVGTVSCVSRLTREDVLDHYRRYYRAPNMVLSVAGGIPVAEMREAIEREFASLSGDEVERLPSSAVVWPERGGERTYDREILQSYILIGYPGARITSEDYVPLKVLDAVLSGGMSSRLFVNVRDRKGLAYDVGSFIPTRRDPAPFVIYLGTNPATARQAVAALEHETERVREEPVPDEEVERSKRYLSGRWRAEHQRSSDRAYYRGWFEVLGIGYEFDNRYPLLIETVTWEDLAEAAQTYLKNPTLVMLKPIGMETDW</sequence>
<organism evidence="4 5">
    <name type="scientific">candidate division TA06 bacterium DG_24</name>
    <dbReference type="NCBI Taxonomy" id="1703770"/>
    <lineage>
        <taxon>Bacteria</taxon>
        <taxon>Bacteria division TA06</taxon>
    </lineage>
</organism>
<dbReference type="PANTHER" id="PTHR11851:SF224">
    <property type="entry name" value="PROCESSING PROTEASE"/>
    <property type="match status" value="1"/>
</dbReference>
<evidence type="ECO:0000313" key="4">
    <source>
        <dbReference type="EMBL" id="KPJ54133.1"/>
    </source>
</evidence>
<dbReference type="AlphaFoldDB" id="A0A0S7WVC7"/>
<evidence type="ECO:0000259" key="3">
    <source>
        <dbReference type="Pfam" id="PF05193"/>
    </source>
</evidence>
<dbReference type="InterPro" id="IPR007863">
    <property type="entry name" value="Peptidase_M16_C"/>
</dbReference>
<evidence type="ECO:0000313" key="5">
    <source>
        <dbReference type="Proteomes" id="UP000052008"/>
    </source>
</evidence>
<keyword evidence="1" id="KW-0472">Membrane</keyword>
<dbReference type="Pfam" id="PF05193">
    <property type="entry name" value="Peptidase_M16_C"/>
    <property type="match status" value="1"/>
</dbReference>
<accession>A0A0S7WVC7</accession>
<dbReference type="Gene3D" id="3.30.830.10">
    <property type="entry name" value="Metalloenzyme, LuxS/M16 peptidase-like"/>
    <property type="match status" value="2"/>
</dbReference>
<protein>
    <recommendedName>
        <fullName evidence="6">Peptidase M16</fullName>
    </recommendedName>
</protein>
<feature type="domain" description="Peptidase M16 C-terminal" evidence="3">
    <location>
        <begin position="205"/>
        <end position="380"/>
    </location>
</feature>
<keyword evidence="1" id="KW-0812">Transmembrane</keyword>
<proteinExistence type="predicted"/>
<dbReference type="GO" id="GO:0046872">
    <property type="term" value="F:metal ion binding"/>
    <property type="evidence" value="ECO:0007669"/>
    <property type="project" value="InterPro"/>
</dbReference>
<feature type="domain" description="Peptidase M16 N-terminal" evidence="2">
    <location>
        <begin position="52"/>
        <end position="196"/>
    </location>
</feature>
<dbReference type="EMBL" id="LIZS01000006">
    <property type="protein sequence ID" value="KPJ54133.1"/>
    <property type="molecule type" value="Genomic_DNA"/>
</dbReference>
<dbReference type="PANTHER" id="PTHR11851">
    <property type="entry name" value="METALLOPROTEASE"/>
    <property type="match status" value="1"/>
</dbReference>
<dbReference type="STRING" id="1703770.AMJ39_01650"/>
<name>A0A0S7WVC7_UNCT6</name>
<evidence type="ECO:0000259" key="2">
    <source>
        <dbReference type="Pfam" id="PF00675"/>
    </source>
</evidence>
<gene>
    <name evidence="4" type="ORF">AMJ39_01650</name>
</gene>
<dbReference type="Proteomes" id="UP000052008">
    <property type="component" value="Unassembled WGS sequence"/>
</dbReference>
<dbReference type="InterPro" id="IPR011765">
    <property type="entry name" value="Pept_M16_N"/>
</dbReference>
<reference evidence="4 5" key="1">
    <citation type="journal article" date="2015" name="Microbiome">
        <title>Genomic resolution of linkages in carbon, nitrogen, and sulfur cycling among widespread estuary sediment bacteria.</title>
        <authorList>
            <person name="Baker B.J."/>
            <person name="Lazar C.S."/>
            <person name="Teske A.P."/>
            <person name="Dick G.J."/>
        </authorList>
    </citation>
    <scope>NUCLEOTIDE SEQUENCE [LARGE SCALE GENOMIC DNA]</scope>
    <source>
        <strain evidence="4">DG_24</strain>
    </source>
</reference>
<comment type="caution">
    <text evidence="4">The sequence shown here is derived from an EMBL/GenBank/DDBJ whole genome shotgun (WGS) entry which is preliminary data.</text>
</comment>